<comment type="caution">
    <text evidence="2">The sequence shown here is derived from an EMBL/GenBank/DDBJ whole genome shotgun (WGS) entry which is preliminary data.</text>
</comment>
<evidence type="ECO:0000313" key="2">
    <source>
        <dbReference type="EMBL" id="KAJ7363181.1"/>
    </source>
</evidence>
<dbReference type="EMBL" id="MU827306">
    <property type="protein sequence ID" value="KAJ7363181.1"/>
    <property type="molecule type" value="Genomic_DNA"/>
</dbReference>
<protein>
    <submittedName>
        <fullName evidence="2">Uncharacterized protein</fullName>
    </submittedName>
</protein>
<proteinExistence type="predicted"/>
<gene>
    <name evidence="2" type="ORF">OS493_011461</name>
</gene>
<feature type="region of interest" description="Disordered" evidence="1">
    <location>
        <begin position="101"/>
        <end position="121"/>
    </location>
</feature>
<dbReference type="AlphaFoldDB" id="A0A9W9YQK7"/>
<accession>A0A9W9YQK7</accession>
<reference evidence="2" key="1">
    <citation type="submission" date="2023-01" db="EMBL/GenBank/DDBJ databases">
        <title>Genome assembly of the deep-sea coral Lophelia pertusa.</title>
        <authorList>
            <person name="Herrera S."/>
            <person name="Cordes E."/>
        </authorList>
    </citation>
    <scope>NUCLEOTIDE SEQUENCE</scope>
    <source>
        <strain evidence="2">USNM1676648</strain>
        <tissue evidence="2">Polyp</tissue>
    </source>
</reference>
<sequence length="145" mass="15672">MEADESIDVLGLPERNAYGSLVVADESEHSEEDIEASGNAQIEGENTAIDPDGETQLHNEVESSATQIQEFLALLNQEDMVYLLRNVLAMGRGSLDFAKKLLDEKNAPPPPPPSPGNSSPEWCKVKFAGQCQVSWKMSVATGSIV</sequence>
<dbReference type="Proteomes" id="UP001163046">
    <property type="component" value="Unassembled WGS sequence"/>
</dbReference>
<name>A0A9W9YQK7_9CNID</name>
<evidence type="ECO:0000313" key="3">
    <source>
        <dbReference type="Proteomes" id="UP001163046"/>
    </source>
</evidence>
<organism evidence="2 3">
    <name type="scientific">Desmophyllum pertusum</name>
    <dbReference type="NCBI Taxonomy" id="174260"/>
    <lineage>
        <taxon>Eukaryota</taxon>
        <taxon>Metazoa</taxon>
        <taxon>Cnidaria</taxon>
        <taxon>Anthozoa</taxon>
        <taxon>Hexacorallia</taxon>
        <taxon>Scleractinia</taxon>
        <taxon>Caryophylliina</taxon>
        <taxon>Caryophylliidae</taxon>
        <taxon>Desmophyllum</taxon>
    </lineage>
</organism>
<evidence type="ECO:0000256" key="1">
    <source>
        <dbReference type="SAM" id="MobiDB-lite"/>
    </source>
</evidence>
<keyword evidence="3" id="KW-1185">Reference proteome</keyword>
<feature type="region of interest" description="Disordered" evidence="1">
    <location>
        <begin position="25"/>
        <end position="53"/>
    </location>
</feature>